<dbReference type="PROSITE" id="PS51186">
    <property type="entry name" value="GNAT"/>
    <property type="match status" value="1"/>
</dbReference>
<proteinExistence type="predicted"/>
<comment type="caution">
    <text evidence="2">The sequence shown here is derived from an EMBL/GenBank/DDBJ whole genome shotgun (WGS) entry which is preliminary data.</text>
</comment>
<evidence type="ECO:0000313" key="3">
    <source>
        <dbReference type="Proteomes" id="UP000275461"/>
    </source>
</evidence>
<gene>
    <name evidence="2" type="ORF">DFR31_1796</name>
</gene>
<dbReference type="EMBL" id="RCDA01000002">
    <property type="protein sequence ID" value="RLK48685.1"/>
    <property type="molecule type" value="Genomic_DNA"/>
</dbReference>
<sequence>MEITYRDDARPTPEQAIALYRRTTLGPRRPVDRPDIFRGMLDNASIMITAWCGDRLVGVARTLTDYDYVAYLADLAVDEAFQGRGIGRRLIDETRQRLGAECQIVLLAAPQANDYYRKLGFEHNPRAWMLQGGDNNG</sequence>
<dbReference type="Gene3D" id="3.40.630.30">
    <property type="match status" value="1"/>
</dbReference>
<dbReference type="PANTHER" id="PTHR43233:SF1">
    <property type="entry name" value="FAMILY N-ACETYLTRANSFERASE, PUTATIVE (AFU_ORTHOLOGUE AFUA_6G03350)-RELATED"/>
    <property type="match status" value="1"/>
</dbReference>
<accession>A0A498BYV2</accession>
<dbReference type="OrthoDB" id="9775804at2"/>
<dbReference type="RefSeq" id="WP_121442332.1">
    <property type="nucleotide sequence ID" value="NZ_RCDA01000002.1"/>
</dbReference>
<dbReference type="Proteomes" id="UP000275461">
    <property type="component" value="Unassembled WGS sequence"/>
</dbReference>
<feature type="domain" description="N-acetyltransferase" evidence="1">
    <location>
        <begin position="3"/>
        <end position="137"/>
    </location>
</feature>
<keyword evidence="3" id="KW-1185">Reference proteome</keyword>
<dbReference type="Pfam" id="PF13508">
    <property type="entry name" value="Acetyltransf_7"/>
    <property type="match status" value="1"/>
</dbReference>
<dbReference type="CDD" id="cd04301">
    <property type="entry name" value="NAT_SF"/>
    <property type="match status" value="1"/>
</dbReference>
<dbReference type="AlphaFoldDB" id="A0A498BYV2"/>
<name>A0A498BYV2_9GAMM</name>
<dbReference type="GO" id="GO:0016747">
    <property type="term" value="F:acyltransferase activity, transferring groups other than amino-acyl groups"/>
    <property type="evidence" value="ECO:0007669"/>
    <property type="project" value="InterPro"/>
</dbReference>
<dbReference type="InterPro" id="IPR053144">
    <property type="entry name" value="Acetyltransferase_Butenolide"/>
</dbReference>
<dbReference type="SUPFAM" id="SSF55729">
    <property type="entry name" value="Acyl-CoA N-acyltransferases (Nat)"/>
    <property type="match status" value="1"/>
</dbReference>
<reference evidence="2 3" key="1">
    <citation type="submission" date="2018-10" db="EMBL/GenBank/DDBJ databases">
        <title>Genomic Encyclopedia of Type Strains, Phase IV (KMG-IV): sequencing the most valuable type-strain genomes for metagenomic binning, comparative biology and taxonomic classification.</title>
        <authorList>
            <person name="Goeker M."/>
        </authorList>
    </citation>
    <scope>NUCLEOTIDE SEQUENCE [LARGE SCALE GENOMIC DNA]</scope>
    <source>
        <strain evidence="2 3">DSM 12769</strain>
    </source>
</reference>
<keyword evidence="2" id="KW-0808">Transferase</keyword>
<evidence type="ECO:0000259" key="1">
    <source>
        <dbReference type="PROSITE" id="PS51186"/>
    </source>
</evidence>
<organism evidence="2 3">
    <name type="scientific">Alkalispirillum mobile</name>
    <dbReference type="NCBI Taxonomy" id="85925"/>
    <lineage>
        <taxon>Bacteria</taxon>
        <taxon>Pseudomonadati</taxon>
        <taxon>Pseudomonadota</taxon>
        <taxon>Gammaproteobacteria</taxon>
        <taxon>Chromatiales</taxon>
        <taxon>Ectothiorhodospiraceae</taxon>
        <taxon>Alkalispirillum</taxon>
    </lineage>
</organism>
<evidence type="ECO:0000313" key="2">
    <source>
        <dbReference type="EMBL" id="RLK48685.1"/>
    </source>
</evidence>
<dbReference type="PANTHER" id="PTHR43233">
    <property type="entry name" value="FAMILY N-ACETYLTRANSFERASE, PUTATIVE (AFU_ORTHOLOGUE AFUA_6G03350)-RELATED"/>
    <property type="match status" value="1"/>
</dbReference>
<protein>
    <submittedName>
        <fullName evidence="2">Acetyltransferase (GNAT) family protein</fullName>
    </submittedName>
</protein>
<dbReference type="InterPro" id="IPR000182">
    <property type="entry name" value="GNAT_dom"/>
</dbReference>
<dbReference type="InterPro" id="IPR016181">
    <property type="entry name" value="Acyl_CoA_acyltransferase"/>
</dbReference>